<dbReference type="RefSeq" id="XP_022324649.1">
    <property type="nucleotide sequence ID" value="XM_022468941.1"/>
</dbReference>
<gene>
    <name evidence="3" type="primary">LOC111125309</name>
</gene>
<reference evidence="3" key="2">
    <citation type="submission" date="2025-08" db="UniProtKB">
        <authorList>
            <consortium name="RefSeq"/>
        </authorList>
    </citation>
    <scope>IDENTIFICATION</scope>
    <source>
        <tissue evidence="3">Whole sample</tissue>
    </source>
</reference>
<accession>A0A8B8DAQ3</accession>
<protein>
    <submittedName>
        <fullName evidence="3">Uncharacterized protein LOC111125309</fullName>
    </submittedName>
</protein>
<dbReference type="OrthoDB" id="6109095at2759"/>
<reference evidence="2" key="1">
    <citation type="submission" date="2024-06" db="UniProtKB">
        <authorList>
            <consortium name="RefSeq"/>
        </authorList>
    </citation>
    <scope>NUCLEOTIDE SEQUENCE [LARGE SCALE GENOMIC DNA]</scope>
</reference>
<dbReference type="GeneID" id="111125309"/>
<dbReference type="Gene3D" id="1.10.1410.40">
    <property type="match status" value="1"/>
</dbReference>
<organism evidence="2 3">
    <name type="scientific">Crassostrea virginica</name>
    <name type="common">Eastern oyster</name>
    <dbReference type="NCBI Taxonomy" id="6565"/>
    <lineage>
        <taxon>Eukaryota</taxon>
        <taxon>Metazoa</taxon>
        <taxon>Spiralia</taxon>
        <taxon>Lophotrochozoa</taxon>
        <taxon>Mollusca</taxon>
        <taxon>Bivalvia</taxon>
        <taxon>Autobranchia</taxon>
        <taxon>Pteriomorphia</taxon>
        <taxon>Ostreida</taxon>
        <taxon>Ostreoidea</taxon>
        <taxon>Ostreidae</taxon>
        <taxon>Crassostrea</taxon>
    </lineage>
</organism>
<dbReference type="PANTHER" id="PTHR10656">
    <property type="entry name" value="CELL FATE DETERMINING PROTEIN MAB21-RELATED"/>
    <property type="match status" value="1"/>
</dbReference>
<name>A0A8B8DAQ3_CRAVI</name>
<keyword evidence="2" id="KW-1185">Reference proteome</keyword>
<sequence>MENSHESPGESQIYSRLGEDENRHESGIAAICTILMNYVETSRHIVYNTRNDKSESYQKFEDRLRDISNCNLTFYYTGSQVQNLTAIHWRYPSGSTSHSMGRQCDSDVDILIVDPAICATEVKVNRHGNQYIYEHSSIHPGYVRLYRGQGKGKKVISCRGFRKFWKNILDQEEIHTRFTGRGGKFPNRGESLSGPAITKVENVSMRNFIHHDFVPAIKASAWPSIARDWVSRPRPGDWPSVEVLQQCIASDCHVVPVGHRESPRHVKNKEWRLSFSGAEIVLANSLSHEQRQAVIVSKLILKVVLLDVLQRKPRLKCHKSVSSYELKTSFYWLREKRSDWGRYQRM</sequence>
<dbReference type="Pfam" id="PF03281">
    <property type="entry name" value="Mab-21"/>
    <property type="match status" value="1"/>
</dbReference>
<dbReference type="InterPro" id="IPR046903">
    <property type="entry name" value="Mab-21-like_nuc_Trfase"/>
</dbReference>
<evidence type="ECO:0000313" key="3">
    <source>
        <dbReference type="RefSeq" id="XP_022324649.1"/>
    </source>
</evidence>
<dbReference type="AlphaFoldDB" id="A0A8B8DAQ3"/>
<dbReference type="Proteomes" id="UP000694844">
    <property type="component" value="Chromosome 1"/>
</dbReference>
<proteinExistence type="predicted"/>
<dbReference type="PANTHER" id="PTHR10656:SF69">
    <property type="entry name" value="MAB-21-LIKE HHH_H2TH-LIKE DOMAIN-CONTAINING PROTEIN"/>
    <property type="match status" value="1"/>
</dbReference>
<evidence type="ECO:0000313" key="2">
    <source>
        <dbReference type="Proteomes" id="UP000694844"/>
    </source>
</evidence>
<dbReference type="Gene3D" id="3.30.460.90">
    <property type="match status" value="1"/>
</dbReference>
<evidence type="ECO:0000259" key="1">
    <source>
        <dbReference type="Pfam" id="PF03281"/>
    </source>
</evidence>
<dbReference type="KEGG" id="cvn:111125309"/>
<feature type="domain" description="Mab-21-like nucleotidyltransferase" evidence="1">
    <location>
        <begin position="190"/>
        <end position="282"/>
    </location>
</feature>